<keyword evidence="3" id="KW-1185">Reference proteome</keyword>
<dbReference type="OrthoDB" id="3483205at2"/>
<dbReference type="AlphaFoldDB" id="A0A5C4V6C2"/>
<gene>
    <name evidence="2" type="ORF">FH608_046305</name>
</gene>
<dbReference type="EMBL" id="VDLX02000028">
    <property type="protein sequence ID" value="KAB8186985.1"/>
    <property type="molecule type" value="Genomic_DNA"/>
</dbReference>
<reference evidence="2 3" key="1">
    <citation type="submission" date="2019-10" db="EMBL/GenBank/DDBJ databases">
        <title>Nonomuraea sp. nov., isolated from Phyllanthus amarus.</title>
        <authorList>
            <person name="Klykleung N."/>
            <person name="Tanasupawat S."/>
        </authorList>
    </citation>
    <scope>NUCLEOTIDE SEQUENCE [LARGE SCALE GENOMIC DNA]</scope>
    <source>
        <strain evidence="2 3">PA1-10</strain>
    </source>
</reference>
<sequence>MPEGAVYVGRPTKWGNPLRWTDYPSVRFDCDGEPFSSPTSARRRYAVVDFQAAVAYSGGMSGYPSKDEIRRELAGKDLACWCPLPEPGETDWCHARVLLEIANGDPDA</sequence>
<protein>
    <submittedName>
        <fullName evidence="2">DUF4326 domain-containing protein</fullName>
    </submittedName>
</protein>
<feature type="domain" description="DUF4326" evidence="1">
    <location>
        <begin position="1"/>
        <end position="100"/>
    </location>
</feature>
<evidence type="ECO:0000313" key="3">
    <source>
        <dbReference type="Proteomes" id="UP000312512"/>
    </source>
</evidence>
<evidence type="ECO:0000313" key="2">
    <source>
        <dbReference type="EMBL" id="KAB8186985.1"/>
    </source>
</evidence>
<comment type="caution">
    <text evidence="2">The sequence shown here is derived from an EMBL/GenBank/DDBJ whole genome shotgun (WGS) entry which is preliminary data.</text>
</comment>
<evidence type="ECO:0000259" key="1">
    <source>
        <dbReference type="Pfam" id="PF14216"/>
    </source>
</evidence>
<dbReference type="Proteomes" id="UP000312512">
    <property type="component" value="Unassembled WGS sequence"/>
</dbReference>
<name>A0A5C4V6C2_9ACTN</name>
<dbReference type="Pfam" id="PF14216">
    <property type="entry name" value="DUF4326"/>
    <property type="match status" value="1"/>
</dbReference>
<organism evidence="2 3">
    <name type="scientific">Nonomuraea phyllanthi</name>
    <dbReference type="NCBI Taxonomy" id="2219224"/>
    <lineage>
        <taxon>Bacteria</taxon>
        <taxon>Bacillati</taxon>
        <taxon>Actinomycetota</taxon>
        <taxon>Actinomycetes</taxon>
        <taxon>Streptosporangiales</taxon>
        <taxon>Streptosporangiaceae</taxon>
        <taxon>Nonomuraea</taxon>
    </lineage>
</organism>
<dbReference type="InterPro" id="IPR025475">
    <property type="entry name" value="DUF4326"/>
</dbReference>
<accession>A0A5C4V6C2</accession>
<proteinExistence type="predicted"/>